<evidence type="ECO:0000256" key="1">
    <source>
        <dbReference type="ARBA" id="ARBA00022801"/>
    </source>
</evidence>
<dbReference type="EMBL" id="SOCA01000001">
    <property type="protein sequence ID" value="TDU81470.1"/>
    <property type="molecule type" value="Genomic_DNA"/>
</dbReference>
<gene>
    <name evidence="4" type="ORF">EI77_00779</name>
</gene>
<evidence type="ECO:0000259" key="3">
    <source>
        <dbReference type="Pfam" id="PF20434"/>
    </source>
</evidence>
<keyword evidence="2" id="KW-0732">Signal</keyword>
<dbReference type="PANTHER" id="PTHR48081:SF9">
    <property type="entry name" value="CARBOXYLESTERASE"/>
    <property type="match status" value="1"/>
</dbReference>
<dbReference type="SUPFAM" id="SSF53474">
    <property type="entry name" value="alpha/beta-Hydrolases"/>
    <property type="match status" value="1"/>
</dbReference>
<dbReference type="Pfam" id="PF20434">
    <property type="entry name" value="BD-FAE"/>
    <property type="match status" value="1"/>
</dbReference>
<proteinExistence type="predicted"/>
<evidence type="ECO:0000256" key="2">
    <source>
        <dbReference type="SAM" id="SignalP"/>
    </source>
</evidence>
<dbReference type="Proteomes" id="UP000295662">
    <property type="component" value="Unassembled WGS sequence"/>
</dbReference>
<dbReference type="AlphaFoldDB" id="A0A4R7SQF6"/>
<dbReference type="InterPro" id="IPR029058">
    <property type="entry name" value="AB_hydrolase_fold"/>
</dbReference>
<reference evidence="4 5" key="1">
    <citation type="submission" date="2019-03" db="EMBL/GenBank/DDBJ databases">
        <title>Genomic Encyclopedia of Archaeal and Bacterial Type Strains, Phase II (KMG-II): from individual species to whole genera.</title>
        <authorList>
            <person name="Goeker M."/>
        </authorList>
    </citation>
    <scope>NUCLEOTIDE SEQUENCE [LARGE SCALE GENOMIC DNA]</scope>
    <source>
        <strain evidence="4 5">ATCC 25309</strain>
    </source>
</reference>
<dbReference type="InterPro" id="IPR050300">
    <property type="entry name" value="GDXG_lipolytic_enzyme"/>
</dbReference>
<dbReference type="GO" id="GO:0016787">
    <property type="term" value="F:hydrolase activity"/>
    <property type="evidence" value="ECO:0007669"/>
    <property type="project" value="UniProtKB-KW"/>
</dbReference>
<dbReference type="RefSeq" id="WP_166647012.1">
    <property type="nucleotide sequence ID" value="NZ_SOCA01000001.1"/>
</dbReference>
<sequence>MNLFRLFSILTALLCTQVASAEKSSPQIIADIVYQKGQASAYAAERCKLDLYLPAVQKDFPTLVWLHGGGLTSGSKDSEKQVALARHFAEEGVAVAMVNYRLSPKATYPAYIEDSSAAFAWVKKNIQEHGGDAGRVFLGGHSAGAYLALMVSLDAHYLEAQGLTPDAICGLIPISGQTLTHYTVRIERGQPKERLMADEASPLFHVCKEAPPMLILYADKDMEMRVEENALLASALRAAGHEKTTTSMIKGRTHSSVAHDMANAGDVGFAEVMGFIQAVKAE</sequence>
<accession>A0A4R7SQF6</accession>
<comment type="caution">
    <text evidence="4">The sequence shown here is derived from an EMBL/GenBank/DDBJ whole genome shotgun (WGS) entry which is preliminary data.</text>
</comment>
<evidence type="ECO:0000313" key="5">
    <source>
        <dbReference type="Proteomes" id="UP000295662"/>
    </source>
</evidence>
<protein>
    <submittedName>
        <fullName evidence="4">Alpha/beta hydrolase family protein</fullName>
    </submittedName>
</protein>
<name>A0A4R7SQF6_9BACT</name>
<feature type="domain" description="BD-FAE-like" evidence="3">
    <location>
        <begin position="49"/>
        <end position="156"/>
    </location>
</feature>
<dbReference type="PANTHER" id="PTHR48081">
    <property type="entry name" value="AB HYDROLASE SUPERFAMILY PROTEIN C4A8.06C"/>
    <property type="match status" value="1"/>
</dbReference>
<feature type="chain" id="PRO_5020278654" evidence="2">
    <location>
        <begin position="22"/>
        <end position="282"/>
    </location>
</feature>
<dbReference type="InterPro" id="IPR049492">
    <property type="entry name" value="BD-FAE-like_dom"/>
</dbReference>
<feature type="signal peptide" evidence="2">
    <location>
        <begin position="1"/>
        <end position="21"/>
    </location>
</feature>
<keyword evidence="1 4" id="KW-0378">Hydrolase</keyword>
<evidence type="ECO:0000313" key="4">
    <source>
        <dbReference type="EMBL" id="TDU81470.1"/>
    </source>
</evidence>
<organism evidence="4 5">
    <name type="scientific">Prosthecobacter fusiformis</name>
    <dbReference type="NCBI Taxonomy" id="48464"/>
    <lineage>
        <taxon>Bacteria</taxon>
        <taxon>Pseudomonadati</taxon>
        <taxon>Verrucomicrobiota</taxon>
        <taxon>Verrucomicrobiia</taxon>
        <taxon>Verrucomicrobiales</taxon>
        <taxon>Verrucomicrobiaceae</taxon>
        <taxon>Prosthecobacter</taxon>
    </lineage>
</organism>
<dbReference type="Gene3D" id="3.40.50.1820">
    <property type="entry name" value="alpha/beta hydrolase"/>
    <property type="match status" value="1"/>
</dbReference>
<keyword evidence="5" id="KW-1185">Reference proteome</keyword>